<dbReference type="Gene3D" id="3.40.50.12500">
    <property type="match status" value="1"/>
</dbReference>
<dbReference type="Pfam" id="PF17645">
    <property type="entry name" value="Amdase"/>
    <property type="match status" value="1"/>
</dbReference>
<proteinExistence type="predicted"/>
<protein>
    <submittedName>
        <fullName evidence="1">Maleate isomerase</fullName>
    </submittedName>
</protein>
<dbReference type="PANTHER" id="PTHR40267:SF1">
    <property type="entry name" value="BLR3294 PROTEIN"/>
    <property type="match status" value="1"/>
</dbReference>
<keyword evidence="2" id="KW-1185">Reference proteome</keyword>
<dbReference type="OrthoDB" id="9816064at2"/>
<dbReference type="Proteomes" id="UP000199473">
    <property type="component" value="Unassembled WGS sequence"/>
</dbReference>
<evidence type="ECO:0000313" key="2">
    <source>
        <dbReference type="Proteomes" id="UP000199473"/>
    </source>
</evidence>
<dbReference type="GO" id="GO:0016853">
    <property type="term" value="F:isomerase activity"/>
    <property type="evidence" value="ECO:0007669"/>
    <property type="project" value="UniProtKB-KW"/>
</dbReference>
<dbReference type="PANTHER" id="PTHR40267">
    <property type="entry name" value="BLR3294 PROTEIN"/>
    <property type="match status" value="1"/>
</dbReference>
<evidence type="ECO:0000313" key="1">
    <source>
        <dbReference type="EMBL" id="SFK79049.1"/>
    </source>
</evidence>
<dbReference type="AlphaFoldDB" id="A0A1I4CFK0"/>
<name>A0A1I4CFK0_9PROT</name>
<dbReference type="InterPro" id="IPR053714">
    <property type="entry name" value="Iso_Racemase_Enz_sf"/>
</dbReference>
<reference evidence="1 2" key="1">
    <citation type="submission" date="2016-10" db="EMBL/GenBank/DDBJ databases">
        <authorList>
            <person name="de Groot N.N."/>
        </authorList>
    </citation>
    <scope>NUCLEOTIDE SEQUENCE [LARGE SCALE GENOMIC DNA]</scope>
    <source>
        <strain evidence="1 2">DSM 19981</strain>
    </source>
</reference>
<sequence length="237" mass="24366">MIPAIGTITPSSNRVVERTLAGIMRHIPGVDSCIARITYYGAGIGQPKDGYEAEAYRHAAWQLGHAGIGALSWNGTRGAGLGLDADRRLCAIMAEAAGCPATTAALDTARLLDRIGARRIGFVTPGDTVYAAEAAAGFGLTLGPVRSLDLKDNLAAASVPPDRIAALVREVAREGGVDAILLWSTNLPGLDTMAPLEAETGIPILDSAAIGVWGTLLAAGIDPTPAASLGRIFTIAM</sequence>
<keyword evidence="1" id="KW-0413">Isomerase</keyword>
<organism evidence="1 2">
    <name type="scientific">Falsiroseomonas stagni DSM 19981</name>
    <dbReference type="NCBI Taxonomy" id="1123062"/>
    <lineage>
        <taxon>Bacteria</taxon>
        <taxon>Pseudomonadati</taxon>
        <taxon>Pseudomonadota</taxon>
        <taxon>Alphaproteobacteria</taxon>
        <taxon>Acetobacterales</taxon>
        <taxon>Roseomonadaceae</taxon>
        <taxon>Falsiroseomonas</taxon>
    </lineage>
</organism>
<dbReference type="RefSeq" id="WP_092961342.1">
    <property type="nucleotide sequence ID" value="NZ_FOSQ01000007.1"/>
</dbReference>
<dbReference type="STRING" id="1123062.SAMN02745775_107154"/>
<dbReference type="InterPro" id="IPR026286">
    <property type="entry name" value="MaiA/AMDase"/>
</dbReference>
<gene>
    <name evidence="1" type="ORF">SAMN02745775_107154</name>
</gene>
<accession>A0A1I4CFK0</accession>
<dbReference type="EMBL" id="FOSQ01000007">
    <property type="protein sequence ID" value="SFK79049.1"/>
    <property type="molecule type" value="Genomic_DNA"/>
</dbReference>